<evidence type="ECO:0000313" key="2">
    <source>
        <dbReference type="Proteomes" id="UP000487350"/>
    </source>
</evidence>
<evidence type="ECO:0000313" key="1">
    <source>
        <dbReference type="EMBL" id="MRD49649.1"/>
    </source>
</evidence>
<dbReference type="EMBL" id="WJBU01000029">
    <property type="protein sequence ID" value="MRD49649.1"/>
    <property type="molecule type" value="Genomic_DNA"/>
</dbReference>
<keyword evidence="2" id="KW-1185">Reference proteome</keyword>
<accession>A0A844BD73</accession>
<dbReference type="OrthoDB" id="8685558at2"/>
<name>A0A844BD73_9BURK</name>
<sequence>MQLQYLDFEFSDEENGSGSFDAMASVFPDRVPAVVAEMTAVLHWAIDTFGPCGPQEEEGEWAYDAQGLIEPGTPLNVMVDEGSGDVSLAPISGSKRATFTLTLTGTRTFCEALRRRFEIGGWQP</sequence>
<reference evidence="1 2" key="1">
    <citation type="submission" date="2019-11" db="EMBL/GenBank/DDBJ databases">
        <title>Caenimonas koreensis gen. nov., sp. nov., isolated from activated sludge.</title>
        <authorList>
            <person name="Seung H.R."/>
        </authorList>
    </citation>
    <scope>NUCLEOTIDE SEQUENCE [LARGE SCALE GENOMIC DNA]</scope>
    <source>
        <strain evidence="1 2">EMB320</strain>
    </source>
</reference>
<organism evidence="1 2">
    <name type="scientific">Caenimonas koreensis DSM 17982</name>
    <dbReference type="NCBI Taxonomy" id="1121255"/>
    <lineage>
        <taxon>Bacteria</taxon>
        <taxon>Pseudomonadati</taxon>
        <taxon>Pseudomonadota</taxon>
        <taxon>Betaproteobacteria</taxon>
        <taxon>Burkholderiales</taxon>
        <taxon>Comamonadaceae</taxon>
        <taxon>Caenimonas</taxon>
    </lineage>
</organism>
<gene>
    <name evidence="1" type="ORF">GHT07_20445</name>
</gene>
<dbReference type="RefSeq" id="WP_153586944.1">
    <property type="nucleotide sequence ID" value="NZ_WJBU01000029.1"/>
</dbReference>
<dbReference type="AlphaFoldDB" id="A0A844BD73"/>
<proteinExistence type="predicted"/>
<dbReference type="Proteomes" id="UP000487350">
    <property type="component" value="Unassembled WGS sequence"/>
</dbReference>
<comment type="caution">
    <text evidence="1">The sequence shown here is derived from an EMBL/GenBank/DDBJ whole genome shotgun (WGS) entry which is preliminary data.</text>
</comment>
<protein>
    <submittedName>
        <fullName evidence="1">Uncharacterized protein</fullName>
    </submittedName>
</protein>